<evidence type="ECO:0000256" key="4">
    <source>
        <dbReference type="ARBA" id="ARBA00022989"/>
    </source>
</evidence>
<reference evidence="7 8" key="1">
    <citation type="submission" date="2014-07" db="EMBL/GenBank/DDBJ databases">
        <authorList>
            <person name="McCorrison J."/>
            <person name="Sanka R."/>
            <person name="Torralba M."/>
            <person name="Gillis M."/>
            <person name="Haft D.H."/>
            <person name="Methe B."/>
            <person name="Sutton G."/>
            <person name="Nelson K.E."/>
        </authorList>
    </citation>
    <scope>NUCLEOTIDE SEQUENCE [LARGE SCALE GENOMIC DNA]</scope>
    <source>
        <strain evidence="7 8">S9-PR14</strain>
    </source>
</reference>
<feature type="transmembrane region" description="Helical" evidence="6">
    <location>
        <begin position="49"/>
        <end position="71"/>
    </location>
</feature>
<dbReference type="AlphaFoldDB" id="A0A098YQH6"/>
<dbReference type="PANTHER" id="PTHR30250:SF11">
    <property type="entry name" value="O-ANTIGEN TRANSPORTER-RELATED"/>
    <property type="match status" value="1"/>
</dbReference>
<keyword evidence="2" id="KW-1003">Cell membrane</keyword>
<evidence type="ECO:0000256" key="5">
    <source>
        <dbReference type="ARBA" id="ARBA00023136"/>
    </source>
</evidence>
<keyword evidence="4 6" id="KW-1133">Transmembrane helix</keyword>
<evidence type="ECO:0000256" key="6">
    <source>
        <dbReference type="SAM" id="Phobius"/>
    </source>
</evidence>
<gene>
    <name evidence="7" type="ORF">HMPREF9304_06905</name>
</gene>
<dbReference type="Pfam" id="PF01943">
    <property type="entry name" value="Polysacc_synt"/>
    <property type="match status" value="1"/>
</dbReference>
<feature type="transmembrane region" description="Helical" evidence="6">
    <location>
        <begin position="343"/>
        <end position="365"/>
    </location>
</feature>
<dbReference type="OrthoDB" id="9814608at2"/>
<keyword evidence="5 6" id="KW-0472">Membrane</keyword>
<feature type="transmembrane region" description="Helical" evidence="6">
    <location>
        <begin position="192"/>
        <end position="212"/>
    </location>
</feature>
<keyword evidence="3 6" id="KW-0812">Transmembrane</keyword>
<feature type="transmembrane region" description="Helical" evidence="6">
    <location>
        <begin position="153"/>
        <end position="172"/>
    </location>
</feature>
<dbReference type="RefSeq" id="WP_036927578.1">
    <property type="nucleotide sequence ID" value="NZ_JRPQ01000094.1"/>
</dbReference>
<protein>
    <submittedName>
        <fullName evidence="7">Polysaccharide biosynthesis protein</fullName>
    </submittedName>
</protein>
<feature type="transmembrane region" description="Helical" evidence="6">
    <location>
        <begin position="83"/>
        <end position="108"/>
    </location>
</feature>
<organism evidence="7 8">
    <name type="scientific">Hoylesella timonensis S9-PR14</name>
    <dbReference type="NCBI Taxonomy" id="1401062"/>
    <lineage>
        <taxon>Bacteria</taxon>
        <taxon>Pseudomonadati</taxon>
        <taxon>Bacteroidota</taxon>
        <taxon>Bacteroidia</taxon>
        <taxon>Bacteroidales</taxon>
        <taxon>Prevotellaceae</taxon>
        <taxon>Hoylesella</taxon>
    </lineage>
</organism>
<feature type="transmembrane region" description="Helical" evidence="6">
    <location>
        <begin position="120"/>
        <end position="141"/>
    </location>
</feature>
<comment type="subcellular location">
    <subcellularLocation>
        <location evidence="1">Cell membrane</location>
        <topology evidence="1">Multi-pass membrane protein</topology>
    </subcellularLocation>
</comment>
<dbReference type="Proteomes" id="UP000029723">
    <property type="component" value="Unassembled WGS sequence"/>
</dbReference>
<feature type="transmembrane region" description="Helical" evidence="6">
    <location>
        <begin position="270"/>
        <end position="292"/>
    </location>
</feature>
<evidence type="ECO:0000256" key="2">
    <source>
        <dbReference type="ARBA" id="ARBA00022475"/>
    </source>
</evidence>
<dbReference type="InterPro" id="IPR050833">
    <property type="entry name" value="Poly_Biosynth_Transport"/>
</dbReference>
<evidence type="ECO:0000313" key="8">
    <source>
        <dbReference type="Proteomes" id="UP000029723"/>
    </source>
</evidence>
<dbReference type="GO" id="GO:0005886">
    <property type="term" value="C:plasma membrane"/>
    <property type="evidence" value="ECO:0007669"/>
    <property type="project" value="UniProtKB-SubCell"/>
</dbReference>
<feature type="transmembrane region" description="Helical" evidence="6">
    <location>
        <begin position="233"/>
        <end position="250"/>
    </location>
</feature>
<evidence type="ECO:0000256" key="3">
    <source>
        <dbReference type="ARBA" id="ARBA00022692"/>
    </source>
</evidence>
<dbReference type="EMBL" id="JRPQ01000094">
    <property type="protein sequence ID" value="KGI21995.1"/>
    <property type="molecule type" value="Genomic_DNA"/>
</dbReference>
<feature type="transmembrane region" description="Helical" evidence="6">
    <location>
        <begin position="12"/>
        <end position="29"/>
    </location>
</feature>
<proteinExistence type="predicted"/>
<sequence>MSNLKSLVKDTAIYGLSSIVGRFLNYLLTPLYTIKLASASGEYGIMTNMYAITALILVILTFGLETTFFRFANKSGENANRVYSSTLITVGAGALGFFLLVLLFLSPIASFMGYAQHPSYIWVMALTVAIDSFLCIPFDYLRFKSRPIKFASIKVFIIVLNISLNLVYYLLFPALYASHPELMSHIYQPSVGVGYAFYINLACSALTIPLLWKELTSVPYHFDAALMRRMLSYSWPILVLGLAGILNQTADKILFPHIYKGDDSLMQLGIYGAASKIAMIMAMITQAFRFAYEPFVFGKSEEQDNRATYAKAMKYFIIFTLLAFLVVVGYLDVLRYLIGKDYWAGLQVVPIVMAAEMMMGVYFNLSFWYKLIDKTIWGAYFSGIGCAVLIAINVIFVPRYGYIACAWAGFTGYGVAMILSYVVGQRKYPINYPMKSIFKYVALAVVCFAAMTVFNQMLPSTAALGVNTLFIILFVSYIVKMDFPLYQLPVIGKYFKKSTK</sequence>
<dbReference type="InterPro" id="IPR002797">
    <property type="entry name" value="Polysacc_synth"/>
</dbReference>
<feature type="transmembrane region" description="Helical" evidence="6">
    <location>
        <begin position="312"/>
        <end position="331"/>
    </location>
</feature>
<evidence type="ECO:0000313" key="7">
    <source>
        <dbReference type="EMBL" id="KGI21995.1"/>
    </source>
</evidence>
<comment type="caution">
    <text evidence="7">The sequence shown here is derived from an EMBL/GenBank/DDBJ whole genome shotgun (WGS) entry which is preliminary data.</text>
</comment>
<dbReference type="PANTHER" id="PTHR30250">
    <property type="entry name" value="PST FAMILY PREDICTED COLANIC ACID TRANSPORTER"/>
    <property type="match status" value="1"/>
</dbReference>
<feature type="transmembrane region" description="Helical" evidence="6">
    <location>
        <begin position="436"/>
        <end position="454"/>
    </location>
</feature>
<feature type="transmembrane region" description="Helical" evidence="6">
    <location>
        <begin position="377"/>
        <end position="395"/>
    </location>
</feature>
<feature type="transmembrane region" description="Helical" evidence="6">
    <location>
        <begin position="401"/>
        <end position="424"/>
    </location>
</feature>
<name>A0A098YQH6_9BACT</name>
<evidence type="ECO:0000256" key="1">
    <source>
        <dbReference type="ARBA" id="ARBA00004651"/>
    </source>
</evidence>
<accession>A0A098YQH6</accession>
<feature type="transmembrane region" description="Helical" evidence="6">
    <location>
        <begin position="460"/>
        <end position="479"/>
    </location>
</feature>